<organism evidence="2 3">
    <name type="scientific">Oryzomonas sagensis</name>
    <dbReference type="NCBI Taxonomy" id="2603857"/>
    <lineage>
        <taxon>Bacteria</taxon>
        <taxon>Pseudomonadati</taxon>
        <taxon>Thermodesulfobacteriota</taxon>
        <taxon>Desulfuromonadia</taxon>
        <taxon>Geobacterales</taxon>
        <taxon>Geobacteraceae</taxon>
        <taxon>Oryzomonas</taxon>
    </lineage>
</organism>
<evidence type="ECO:0000313" key="3">
    <source>
        <dbReference type="Proteomes" id="UP000798046"/>
    </source>
</evidence>
<dbReference type="EMBL" id="VZRA01000003">
    <property type="protein sequence ID" value="KAB0669893.1"/>
    <property type="molecule type" value="Genomic_DNA"/>
</dbReference>
<evidence type="ECO:0000256" key="1">
    <source>
        <dbReference type="SAM" id="Phobius"/>
    </source>
</evidence>
<evidence type="ECO:0000313" key="2">
    <source>
        <dbReference type="EMBL" id="KAB0669893.1"/>
    </source>
</evidence>
<keyword evidence="1" id="KW-0812">Transmembrane</keyword>
<accession>A0ABQ6TNT3</accession>
<comment type="caution">
    <text evidence="2">The sequence shown here is derived from an EMBL/GenBank/DDBJ whole genome shotgun (WGS) entry which is preliminary data.</text>
</comment>
<keyword evidence="1" id="KW-1133">Transmembrane helix</keyword>
<keyword evidence="3" id="KW-1185">Reference proteome</keyword>
<sequence length="209" mass="22626">MALNRIKNEDGFALITSLMLTLISLTIVMALLYMMTQSVQVSGLNKHYKTALEATYGGAEIYAKDILPFIMRNYSSATMAADLQTAFSNGVTVTKLLSDQSCIQSKLTKSTANWPAGCSSTPYATKESSDMSFTMAAVTGSPFVVYSKIVDTVKGNSDTSGLQLEGSGVAESSTVLTPQSIPYIYRMELKGERQNNPMAQANIEVLYAY</sequence>
<proteinExistence type="predicted"/>
<evidence type="ECO:0008006" key="4">
    <source>
        <dbReference type="Google" id="ProtNLM"/>
    </source>
</evidence>
<keyword evidence="1" id="KW-0472">Membrane</keyword>
<gene>
    <name evidence="2" type="ORF">F6V30_12090</name>
</gene>
<dbReference type="Proteomes" id="UP000798046">
    <property type="component" value="Unassembled WGS sequence"/>
</dbReference>
<reference evidence="2 3" key="1">
    <citation type="journal article" date="2020" name="Microorganisms">
        <title>Description of Three Novel Members in the Family Geobacteraceae, Oryzomonas japonicum gen. nov., sp. nov., Oryzomonas sagensis sp. nov., and Oryzomonas ruber sp. nov.</title>
        <authorList>
            <person name="Xu Z."/>
            <person name="Masuda Y."/>
            <person name="Hayakawa C."/>
            <person name="Ushijima N."/>
            <person name="Kawano K."/>
            <person name="Shiratori Y."/>
            <person name="Senoo K."/>
            <person name="Itoh H."/>
        </authorList>
    </citation>
    <scope>NUCLEOTIDE SEQUENCE [LARGE SCALE GENOMIC DNA]</scope>
    <source>
        <strain evidence="2 3">Red100</strain>
    </source>
</reference>
<feature type="transmembrane region" description="Helical" evidence="1">
    <location>
        <begin position="12"/>
        <end position="35"/>
    </location>
</feature>
<protein>
    <recommendedName>
        <fullName evidence="4">Type IV pilus assembly protein PilX</fullName>
    </recommendedName>
</protein>
<name>A0ABQ6TNT3_9BACT</name>